<sequence length="241" mass="24516">MEIDRRIRLWGLVVAHAGDAPASVPDVCAVAVTVSGVDAAAITVMLAATPRETLYTSSPLAADLEDITLTLGEGPGMEASAGGGPALAADLAGADCLARWPAFAPAAVRAGIRAVFALPLRVGGIHLGVLVLCRAGAGVLSPQQLTDVLILADTTCALLLDTASGSTWAGGRGPEPVGLQHPEVHQATGMLTVQLGVDAATALVRLRAYAYAHDRQLSQVAGDVVARRLHFAPDHSTGGDT</sequence>
<evidence type="ECO:0000256" key="1">
    <source>
        <dbReference type="ARBA" id="ARBA00023015"/>
    </source>
</evidence>
<keyword evidence="1" id="KW-0805">Transcription regulation</keyword>
<reference evidence="4" key="1">
    <citation type="submission" date="2021-01" db="EMBL/GenBank/DDBJ databases">
        <title>Whole genome shotgun sequence of Virgisporangium ochraceum NBRC 16418.</title>
        <authorList>
            <person name="Komaki H."/>
            <person name="Tamura T."/>
        </authorList>
    </citation>
    <scope>NUCLEOTIDE SEQUENCE</scope>
    <source>
        <strain evidence="4">NBRC 16418</strain>
    </source>
</reference>
<protein>
    <submittedName>
        <fullName evidence="4">GAF domain-containing protein</fullName>
    </submittedName>
</protein>
<keyword evidence="2" id="KW-0804">Transcription</keyword>
<evidence type="ECO:0000313" key="5">
    <source>
        <dbReference type="Proteomes" id="UP000635606"/>
    </source>
</evidence>
<evidence type="ECO:0000259" key="3">
    <source>
        <dbReference type="SMART" id="SM01012"/>
    </source>
</evidence>
<evidence type="ECO:0000313" key="4">
    <source>
        <dbReference type="EMBL" id="GIJ75129.1"/>
    </source>
</evidence>
<name>A0A8J4EHM1_9ACTN</name>
<comment type="caution">
    <text evidence="4">The sequence shown here is derived from an EMBL/GenBank/DDBJ whole genome shotgun (WGS) entry which is preliminary data.</text>
</comment>
<evidence type="ECO:0000256" key="2">
    <source>
        <dbReference type="ARBA" id="ARBA00023163"/>
    </source>
</evidence>
<dbReference type="SUPFAM" id="SSF55781">
    <property type="entry name" value="GAF domain-like"/>
    <property type="match status" value="1"/>
</dbReference>
<dbReference type="InterPro" id="IPR036388">
    <property type="entry name" value="WH-like_DNA-bd_sf"/>
</dbReference>
<keyword evidence="5" id="KW-1185">Reference proteome</keyword>
<organism evidence="4 5">
    <name type="scientific">Virgisporangium ochraceum</name>
    <dbReference type="NCBI Taxonomy" id="65505"/>
    <lineage>
        <taxon>Bacteria</taxon>
        <taxon>Bacillati</taxon>
        <taxon>Actinomycetota</taxon>
        <taxon>Actinomycetes</taxon>
        <taxon>Micromonosporales</taxon>
        <taxon>Micromonosporaceae</taxon>
        <taxon>Virgisporangium</taxon>
    </lineage>
</organism>
<dbReference type="Gene3D" id="3.30.450.40">
    <property type="match status" value="1"/>
</dbReference>
<dbReference type="GO" id="GO:0003723">
    <property type="term" value="F:RNA binding"/>
    <property type="evidence" value="ECO:0007669"/>
    <property type="project" value="InterPro"/>
</dbReference>
<dbReference type="EMBL" id="BOPH01000149">
    <property type="protein sequence ID" value="GIJ75129.1"/>
    <property type="molecule type" value="Genomic_DNA"/>
</dbReference>
<dbReference type="Gene3D" id="1.10.10.10">
    <property type="entry name" value="Winged helix-like DNA-binding domain superfamily/Winged helix DNA-binding domain"/>
    <property type="match status" value="1"/>
</dbReference>
<dbReference type="InterPro" id="IPR029016">
    <property type="entry name" value="GAF-like_dom_sf"/>
</dbReference>
<accession>A0A8J4EHM1</accession>
<dbReference type="RefSeq" id="WP_203934904.1">
    <property type="nucleotide sequence ID" value="NZ_BOPH01000149.1"/>
</dbReference>
<dbReference type="AlphaFoldDB" id="A0A8J4EHM1"/>
<proteinExistence type="predicted"/>
<dbReference type="SMART" id="SM01012">
    <property type="entry name" value="ANTAR"/>
    <property type="match status" value="1"/>
</dbReference>
<gene>
    <name evidence="4" type="ORF">Voc01_100460</name>
</gene>
<dbReference type="Proteomes" id="UP000635606">
    <property type="component" value="Unassembled WGS sequence"/>
</dbReference>
<dbReference type="InterPro" id="IPR005561">
    <property type="entry name" value="ANTAR"/>
</dbReference>
<dbReference type="Pfam" id="PF03861">
    <property type="entry name" value="ANTAR"/>
    <property type="match status" value="1"/>
</dbReference>
<feature type="domain" description="ANTAR" evidence="3">
    <location>
        <begin position="150"/>
        <end position="225"/>
    </location>
</feature>